<proteinExistence type="predicted"/>
<dbReference type="GO" id="GO:0016485">
    <property type="term" value="P:protein processing"/>
    <property type="evidence" value="ECO:0007669"/>
    <property type="project" value="InterPro"/>
</dbReference>
<dbReference type="InterPro" id="IPR008710">
    <property type="entry name" value="Nicastrin"/>
</dbReference>
<dbReference type="Pfam" id="PF05450">
    <property type="entry name" value="Nicastrin"/>
    <property type="match status" value="1"/>
</dbReference>
<gene>
    <name evidence="1" type="ORF">Taro_054050</name>
</gene>
<dbReference type="GO" id="GO:0005886">
    <property type="term" value="C:plasma membrane"/>
    <property type="evidence" value="ECO:0007669"/>
    <property type="project" value="TreeGrafter"/>
</dbReference>
<dbReference type="OrthoDB" id="10265862at2759"/>
<organism evidence="1 2">
    <name type="scientific">Colocasia esculenta</name>
    <name type="common">Wild taro</name>
    <name type="synonym">Arum esculentum</name>
    <dbReference type="NCBI Taxonomy" id="4460"/>
    <lineage>
        <taxon>Eukaryota</taxon>
        <taxon>Viridiplantae</taxon>
        <taxon>Streptophyta</taxon>
        <taxon>Embryophyta</taxon>
        <taxon>Tracheophyta</taxon>
        <taxon>Spermatophyta</taxon>
        <taxon>Magnoliopsida</taxon>
        <taxon>Liliopsida</taxon>
        <taxon>Araceae</taxon>
        <taxon>Aroideae</taxon>
        <taxon>Colocasieae</taxon>
        <taxon>Colocasia</taxon>
    </lineage>
</organism>
<evidence type="ECO:0000313" key="1">
    <source>
        <dbReference type="EMBL" id="MQM21019.1"/>
    </source>
</evidence>
<protein>
    <submittedName>
        <fullName evidence="1">Uncharacterized protein</fullName>
    </submittedName>
</protein>
<keyword evidence="2" id="KW-1185">Reference proteome</keyword>
<dbReference type="Proteomes" id="UP000652761">
    <property type="component" value="Unassembled WGS sequence"/>
</dbReference>
<name>A0A843XMV8_COLES</name>
<dbReference type="PANTHER" id="PTHR21092:SF0">
    <property type="entry name" value="NICASTRIN"/>
    <property type="match status" value="1"/>
</dbReference>
<evidence type="ECO:0000313" key="2">
    <source>
        <dbReference type="Proteomes" id="UP000652761"/>
    </source>
</evidence>
<dbReference type="PANTHER" id="PTHR21092">
    <property type="entry name" value="NICASTRIN"/>
    <property type="match status" value="1"/>
</dbReference>
<sequence length="50" mass="5274">MASQDSASFFRDRSIGADSPLSGLISLLAAVDALSHVNGLNELKKQKSNI</sequence>
<comment type="caution">
    <text evidence="1">The sequence shown here is derived from an EMBL/GenBank/DDBJ whole genome shotgun (WGS) entry which is preliminary data.</text>
</comment>
<dbReference type="AlphaFoldDB" id="A0A843XMV8"/>
<reference evidence="1" key="1">
    <citation type="submission" date="2017-07" db="EMBL/GenBank/DDBJ databases">
        <title>Taro Niue Genome Assembly and Annotation.</title>
        <authorList>
            <person name="Atibalentja N."/>
            <person name="Keating K."/>
            <person name="Fields C.J."/>
        </authorList>
    </citation>
    <scope>NUCLEOTIDE SEQUENCE</scope>
    <source>
        <strain evidence="1">Niue_2</strain>
        <tissue evidence="1">Leaf</tissue>
    </source>
</reference>
<accession>A0A843XMV8</accession>
<dbReference type="EMBL" id="NMUH01010501">
    <property type="protein sequence ID" value="MQM21019.1"/>
    <property type="molecule type" value="Genomic_DNA"/>
</dbReference>